<evidence type="ECO:0000256" key="6">
    <source>
        <dbReference type="SAM" id="Phobius"/>
    </source>
</evidence>
<dbReference type="Pfam" id="PF06271">
    <property type="entry name" value="RDD"/>
    <property type="match status" value="1"/>
</dbReference>
<dbReference type="InterPro" id="IPR039871">
    <property type="entry name" value="FAM8A1"/>
</dbReference>
<dbReference type="Proteomes" id="UP001209878">
    <property type="component" value="Unassembled WGS sequence"/>
</dbReference>
<feature type="domain" description="RDD" evidence="7">
    <location>
        <begin position="117"/>
        <end position="220"/>
    </location>
</feature>
<evidence type="ECO:0000256" key="4">
    <source>
        <dbReference type="ARBA" id="ARBA00023136"/>
    </source>
</evidence>
<keyword evidence="3 6" id="KW-1133">Transmembrane helix</keyword>
<gene>
    <name evidence="8" type="ORF">NP493_338g02005</name>
</gene>
<evidence type="ECO:0000256" key="3">
    <source>
        <dbReference type="ARBA" id="ARBA00022989"/>
    </source>
</evidence>
<feature type="transmembrane region" description="Helical" evidence="6">
    <location>
        <begin position="130"/>
        <end position="150"/>
    </location>
</feature>
<dbReference type="PANTHER" id="PTHR13659:SF5">
    <property type="entry name" value="PROTEIN FAM8A1"/>
    <property type="match status" value="1"/>
</dbReference>
<keyword evidence="9" id="KW-1185">Reference proteome</keyword>
<name>A0AAD9L4E1_RIDPI</name>
<evidence type="ECO:0000256" key="5">
    <source>
        <dbReference type="SAM" id="MobiDB-lite"/>
    </source>
</evidence>
<dbReference type="InterPro" id="IPR010432">
    <property type="entry name" value="RDD"/>
</dbReference>
<organism evidence="8 9">
    <name type="scientific">Ridgeia piscesae</name>
    <name type="common">Tubeworm</name>
    <dbReference type="NCBI Taxonomy" id="27915"/>
    <lineage>
        <taxon>Eukaryota</taxon>
        <taxon>Metazoa</taxon>
        <taxon>Spiralia</taxon>
        <taxon>Lophotrochozoa</taxon>
        <taxon>Annelida</taxon>
        <taxon>Polychaeta</taxon>
        <taxon>Sedentaria</taxon>
        <taxon>Canalipalpata</taxon>
        <taxon>Sabellida</taxon>
        <taxon>Siboglinidae</taxon>
        <taxon>Ridgeia</taxon>
    </lineage>
</organism>
<evidence type="ECO:0000256" key="1">
    <source>
        <dbReference type="ARBA" id="ARBA00004141"/>
    </source>
</evidence>
<comment type="caution">
    <text evidence="8">The sequence shown here is derived from an EMBL/GenBank/DDBJ whole genome shotgun (WGS) entry which is preliminary data.</text>
</comment>
<comment type="subcellular location">
    <subcellularLocation>
        <location evidence="1">Membrane</location>
        <topology evidence="1">Multi-pass membrane protein</topology>
    </subcellularLocation>
</comment>
<evidence type="ECO:0000313" key="9">
    <source>
        <dbReference type="Proteomes" id="UP001209878"/>
    </source>
</evidence>
<feature type="region of interest" description="Disordered" evidence="5">
    <location>
        <begin position="78"/>
        <end position="98"/>
    </location>
</feature>
<dbReference type="EMBL" id="JAODUO010000340">
    <property type="protein sequence ID" value="KAK2182691.1"/>
    <property type="molecule type" value="Genomic_DNA"/>
</dbReference>
<dbReference type="PANTHER" id="PTHR13659">
    <property type="entry name" value="AUTOSOMAL HIGHLY CONSERVED PROTEIN"/>
    <property type="match status" value="1"/>
</dbReference>
<evidence type="ECO:0000313" key="8">
    <source>
        <dbReference type="EMBL" id="KAK2182691.1"/>
    </source>
</evidence>
<keyword evidence="4 6" id="KW-0472">Membrane</keyword>
<reference evidence="8" key="1">
    <citation type="journal article" date="2023" name="Mol. Biol. Evol.">
        <title>Third-Generation Sequencing Reveals the Adaptive Role of the Epigenome in Three Deep-Sea Polychaetes.</title>
        <authorList>
            <person name="Perez M."/>
            <person name="Aroh O."/>
            <person name="Sun Y."/>
            <person name="Lan Y."/>
            <person name="Juniper S.K."/>
            <person name="Young C.R."/>
            <person name="Angers B."/>
            <person name="Qian P.Y."/>
        </authorList>
    </citation>
    <scope>NUCLEOTIDE SEQUENCE</scope>
    <source>
        <strain evidence="8">R07B-5</strain>
    </source>
</reference>
<dbReference type="GO" id="GO:0016020">
    <property type="term" value="C:membrane"/>
    <property type="evidence" value="ECO:0007669"/>
    <property type="project" value="UniProtKB-SubCell"/>
</dbReference>
<evidence type="ECO:0000259" key="7">
    <source>
        <dbReference type="Pfam" id="PF06271"/>
    </source>
</evidence>
<evidence type="ECO:0000256" key="2">
    <source>
        <dbReference type="ARBA" id="ARBA00022692"/>
    </source>
</evidence>
<dbReference type="AlphaFoldDB" id="A0AAD9L4E1"/>
<protein>
    <recommendedName>
        <fullName evidence="7">RDD domain-containing protein</fullName>
    </recommendedName>
</protein>
<sequence>MRINYNEARHTNGSTSAANECKTANEYANAVRQWMWQYQMWNQMNWLYMTMPMYASCMPGIWPGQQLPPGVCMPGSMGPQELRPNGVPPQQTTRQQSQRTRNYMMTNFVLAEVFRIPSLWRRVAAELIDFFLMFIIKFAVTVLVVEYLGIIDMEKHDFTLLLQNDIDYNVAWTMTTELVAMEIINRIFITFSETMCLRRGLGDSVGGSTPGKGIMGLKVILCDDIVDLPGNKVRVIPATDIGFFSALIRSTIKNFSLTFFFPVCFTVFFFQHNRAAYDIIANTIVVDATEDEIWPAR</sequence>
<accession>A0AAD9L4E1</accession>
<proteinExistence type="predicted"/>
<feature type="transmembrane region" description="Helical" evidence="6">
    <location>
        <begin position="170"/>
        <end position="189"/>
    </location>
</feature>
<keyword evidence="2 6" id="KW-0812">Transmembrane</keyword>